<reference evidence="2 3" key="1">
    <citation type="journal article" date="2020" name="Mol. Biol. Evol.">
        <title>Distinct Expression and Methylation Patterns for Genes with Different Fates following a Single Whole-Genome Duplication in Flowering Plants.</title>
        <authorList>
            <person name="Shi T."/>
            <person name="Rahmani R.S."/>
            <person name="Gugger P.F."/>
            <person name="Wang M."/>
            <person name="Li H."/>
            <person name="Zhang Y."/>
            <person name="Li Z."/>
            <person name="Wang Q."/>
            <person name="Van de Peer Y."/>
            <person name="Marchal K."/>
            <person name="Chen J."/>
        </authorList>
    </citation>
    <scope>NUCLEOTIDE SEQUENCE [LARGE SCALE GENOMIC DNA]</scope>
    <source>
        <tissue evidence="2">Leaf</tissue>
    </source>
</reference>
<proteinExistence type="predicted"/>
<keyword evidence="3" id="KW-1185">Reference proteome</keyword>
<evidence type="ECO:0000313" key="3">
    <source>
        <dbReference type="Proteomes" id="UP000607653"/>
    </source>
</evidence>
<protein>
    <submittedName>
        <fullName evidence="2">Uncharacterized protein</fullName>
    </submittedName>
</protein>
<organism evidence="2 3">
    <name type="scientific">Nelumbo nucifera</name>
    <name type="common">Sacred lotus</name>
    <dbReference type="NCBI Taxonomy" id="4432"/>
    <lineage>
        <taxon>Eukaryota</taxon>
        <taxon>Viridiplantae</taxon>
        <taxon>Streptophyta</taxon>
        <taxon>Embryophyta</taxon>
        <taxon>Tracheophyta</taxon>
        <taxon>Spermatophyta</taxon>
        <taxon>Magnoliopsida</taxon>
        <taxon>Proteales</taxon>
        <taxon>Nelumbonaceae</taxon>
        <taxon>Nelumbo</taxon>
    </lineage>
</organism>
<evidence type="ECO:0000313" key="2">
    <source>
        <dbReference type="EMBL" id="DAD29372.1"/>
    </source>
</evidence>
<accession>A0A822YAP3</accession>
<comment type="caution">
    <text evidence="2">The sequence shown here is derived from an EMBL/GenBank/DDBJ whole genome shotgun (WGS) entry which is preliminary data.</text>
</comment>
<gene>
    <name evidence="2" type="ORF">HUJ06_030840</name>
</gene>
<dbReference type="AlphaFoldDB" id="A0A822YAP3"/>
<feature type="region of interest" description="Disordered" evidence="1">
    <location>
        <begin position="52"/>
        <end position="103"/>
    </location>
</feature>
<dbReference type="EMBL" id="DUZY01000002">
    <property type="protein sequence ID" value="DAD29372.1"/>
    <property type="molecule type" value="Genomic_DNA"/>
</dbReference>
<evidence type="ECO:0000256" key="1">
    <source>
        <dbReference type="SAM" id="MobiDB-lite"/>
    </source>
</evidence>
<dbReference type="Proteomes" id="UP000607653">
    <property type="component" value="Unassembled WGS sequence"/>
</dbReference>
<sequence>MSNHSISGTAKEEEIPSQFPRIVVQFNKLSALENNTSLQGFGDFVPRFTEMDERAGGRAGGRAGSSTEDSLGGPRATSRDPYRKLGLFLTERSSHRPHRHPRE</sequence>
<name>A0A822YAP3_NELNU</name>